<keyword evidence="2" id="KW-0067">ATP-binding</keyword>
<evidence type="ECO:0000256" key="4">
    <source>
        <dbReference type="SAM" id="Coils"/>
    </source>
</evidence>
<dbReference type="InterPro" id="IPR040198">
    <property type="entry name" value="Fido_containing"/>
</dbReference>
<dbReference type="EMBL" id="WMJY01000013">
    <property type="protein sequence ID" value="MTH29714.1"/>
    <property type="molecule type" value="Genomic_DNA"/>
</dbReference>
<dbReference type="InterPro" id="IPR003812">
    <property type="entry name" value="Fido"/>
</dbReference>
<dbReference type="OrthoDB" id="9814400at2"/>
<keyword evidence="4" id="KW-0175">Coiled coil</keyword>
<feature type="binding site" evidence="2">
    <location>
        <begin position="226"/>
        <end position="227"/>
    </location>
    <ligand>
        <name>ATP</name>
        <dbReference type="ChEBI" id="CHEBI:30616"/>
    </ligand>
</feature>
<dbReference type="AlphaFoldDB" id="A0A7K1GND6"/>
<dbReference type="SUPFAM" id="SSF140931">
    <property type="entry name" value="Fic-like"/>
    <property type="match status" value="1"/>
</dbReference>
<name>A0A7K1GND6_9FLAO</name>
<dbReference type="Pfam" id="PF02661">
    <property type="entry name" value="Fic"/>
    <property type="match status" value="1"/>
</dbReference>
<feature type="domain" description="Fido" evidence="5">
    <location>
        <begin position="97"/>
        <end position="249"/>
    </location>
</feature>
<evidence type="ECO:0000313" key="6">
    <source>
        <dbReference type="EMBL" id="MTH29714.1"/>
    </source>
</evidence>
<sequence>MTYTELKNKIDERIQQAEVQGPLTREQLNTLHHKYRLEWNYNSNSMEGNTLTVAETRSVMIGNIDVHRKPLKDILEVKGHDEVIRDILSIGKADLRLSEKRIKEIHASIMYEEDSEKKGWIGQWKEVANEIINNRGEKYTFVLPEEVPEQIHELLNRTNAAIDHIQAKKKDAPHPIDVALNFHLDYLNIHPFYDGNGRTARILCNLVLVALGYPPLWIKEEEREVYYRYIADIQCYGGRREDLFAYMSELILRSQQMIIDIQAGKSIEEADDMGKEIELLKRELKARENNSTEVKRSNLVIKELYDKSLNTLIGTFKATASKFFDFYAVNQEFLDITVDGKSIYNDEAMHHIQNITKETEGVLTKLSQSIFYKDIKAGKSLDYNDTLIVEFKHDHYEVYFSKTRDTIIKKYNERLTQEEMDNMIKQWGEAMIQRLRENFKEGSTNE</sequence>
<dbReference type="Gene3D" id="1.10.3290.10">
    <property type="entry name" value="Fido-like domain"/>
    <property type="match status" value="1"/>
</dbReference>
<feature type="site" description="Important for autoinhibition of adenylyltransferase activity" evidence="3">
    <location>
        <position position="47"/>
    </location>
</feature>
<gene>
    <name evidence="6" type="ORF">GJV77_07260</name>
</gene>
<dbReference type="RefSeq" id="WP_155035710.1">
    <property type="nucleotide sequence ID" value="NZ_JBHTIG010000014.1"/>
</dbReference>
<feature type="binding site" evidence="2">
    <location>
        <begin position="194"/>
        <end position="201"/>
    </location>
    <ligand>
        <name>ATP</name>
        <dbReference type="ChEBI" id="CHEBI:30616"/>
    </ligand>
</feature>
<keyword evidence="2" id="KW-0547">Nucleotide-binding</keyword>
<accession>A0A7K1GND6</accession>
<dbReference type="PANTHER" id="PTHR13504:SF38">
    <property type="entry name" value="FIDO DOMAIN-CONTAINING PROTEIN"/>
    <property type="match status" value="1"/>
</dbReference>
<dbReference type="GO" id="GO:0005524">
    <property type="term" value="F:ATP binding"/>
    <property type="evidence" value="ECO:0007669"/>
    <property type="project" value="UniProtKB-KW"/>
</dbReference>
<feature type="active site" evidence="1">
    <location>
        <position position="190"/>
    </location>
</feature>
<reference evidence="6 7" key="1">
    <citation type="journal article" date="2006" name="Int. J. Syst. Evol. Microbiol.">
        <title>Myroides pelagicus sp. nov., isolated from seawater in Thailand.</title>
        <authorList>
            <person name="Yoon J."/>
            <person name="Maneerat S."/>
            <person name="Kawai F."/>
            <person name="Yokota A."/>
        </authorList>
    </citation>
    <scope>NUCLEOTIDE SEQUENCE [LARGE SCALE GENOMIC DNA]</scope>
    <source>
        <strain evidence="6 7">SM1T</strain>
    </source>
</reference>
<dbReference type="PROSITE" id="PS51459">
    <property type="entry name" value="FIDO"/>
    <property type="match status" value="1"/>
</dbReference>
<proteinExistence type="predicted"/>
<evidence type="ECO:0000256" key="2">
    <source>
        <dbReference type="PIRSR" id="PIRSR640198-2"/>
    </source>
</evidence>
<evidence type="ECO:0000256" key="1">
    <source>
        <dbReference type="PIRSR" id="PIRSR640198-1"/>
    </source>
</evidence>
<evidence type="ECO:0000259" key="5">
    <source>
        <dbReference type="PROSITE" id="PS51459"/>
    </source>
</evidence>
<organism evidence="6 7">
    <name type="scientific">Myroides pelagicus</name>
    <dbReference type="NCBI Taxonomy" id="270914"/>
    <lineage>
        <taxon>Bacteria</taxon>
        <taxon>Pseudomonadati</taxon>
        <taxon>Bacteroidota</taxon>
        <taxon>Flavobacteriia</taxon>
        <taxon>Flavobacteriales</taxon>
        <taxon>Flavobacteriaceae</taxon>
        <taxon>Myroides</taxon>
    </lineage>
</organism>
<comment type="caution">
    <text evidence="6">The sequence shown here is derived from an EMBL/GenBank/DDBJ whole genome shotgun (WGS) entry which is preliminary data.</text>
</comment>
<feature type="coiled-coil region" evidence="4">
    <location>
        <begin position="270"/>
        <end position="297"/>
    </location>
</feature>
<dbReference type="Proteomes" id="UP000488936">
    <property type="component" value="Unassembled WGS sequence"/>
</dbReference>
<keyword evidence="7" id="KW-1185">Reference proteome</keyword>
<protein>
    <submittedName>
        <fullName evidence="6">Fic family protein</fullName>
    </submittedName>
</protein>
<evidence type="ECO:0000313" key="7">
    <source>
        <dbReference type="Proteomes" id="UP000488936"/>
    </source>
</evidence>
<dbReference type="InterPro" id="IPR036597">
    <property type="entry name" value="Fido-like_dom_sf"/>
</dbReference>
<evidence type="ECO:0000256" key="3">
    <source>
        <dbReference type="PIRSR" id="PIRSR640198-3"/>
    </source>
</evidence>
<dbReference type="PANTHER" id="PTHR13504">
    <property type="entry name" value="FIDO DOMAIN-CONTAINING PROTEIN DDB_G0283145"/>
    <property type="match status" value="1"/>
</dbReference>